<evidence type="ECO:0000313" key="3">
    <source>
        <dbReference type="Proteomes" id="UP000600247"/>
    </source>
</evidence>
<dbReference type="RefSeq" id="WP_188889732.1">
    <property type="nucleotide sequence ID" value="NZ_BMHY01000004.1"/>
</dbReference>
<protein>
    <submittedName>
        <fullName evidence="2">Uncharacterized protein</fullName>
    </submittedName>
</protein>
<name>A0A917H800_9BACL</name>
<dbReference type="EMBL" id="BMHY01000004">
    <property type="protein sequence ID" value="GGG70620.1"/>
    <property type="molecule type" value="Genomic_DNA"/>
</dbReference>
<comment type="caution">
    <text evidence="2">The sequence shown here is derived from an EMBL/GenBank/DDBJ whole genome shotgun (WGS) entry which is preliminary data.</text>
</comment>
<evidence type="ECO:0000313" key="2">
    <source>
        <dbReference type="EMBL" id="GGG70620.1"/>
    </source>
</evidence>
<dbReference type="AlphaFoldDB" id="A0A917H800"/>
<keyword evidence="1" id="KW-0472">Membrane</keyword>
<organism evidence="2 3">
    <name type="scientific">Paenibacillus radicis</name>
    <name type="common">ex Gao et al. 2016</name>
    <dbReference type="NCBI Taxonomy" id="1737354"/>
    <lineage>
        <taxon>Bacteria</taxon>
        <taxon>Bacillati</taxon>
        <taxon>Bacillota</taxon>
        <taxon>Bacilli</taxon>
        <taxon>Bacillales</taxon>
        <taxon>Paenibacillaceae</taxon>
        <taxon>Paenibacillus</taxon>
    </lineage>
</organism>
<sequence>MRDYIWPWQSNVMMKHPWALPILFLILAVILSFVTWFRSKHAPQGQGQEQQ</sequence>
<keyword evidence="1" id="KW-1133">Transmembrane helix</keyword>
<evidence type="ECO:0000256" key="1">
    <source>
        <dbReference type="SAM" id="Phobius"/>
    </source>
</evidence>
<reference evidence="2 3" key="1">
    <citation type="journal article" date="2014" name="Int. J. Syst. Evol. Microbiol.">
        <title>Complete genome sequence of Corynebacterium casei LMG S-19264T (=DSM 44701T), isolated from a smear-ripened cheese.</title>
        <authorList>
            <consortium name="US DOE Joint Genome Institute (JGI-PGF)"/>
            <person name="Walter F."/>
            <person name="Albersmeier A."/>
            <person name="Kalinowski J."/>
            <person name="Ruckert C."/>
        </authorList>
    </citation>
    <scope>NUCLEOTIDE SEQUENCE [LARGE SCALE GENOMIC DNA]</scope>
    <source>
        <strain evidence="2 3">CGMCC 1.15286</strain>
    </source>
</reference>
<keyword evidence="3" id="KW-1185">Reference proteome</keyword>
<accession>A0A917H800</accession>
<gene>
    <name evidence="2" type="ORF">GCM10010918_27490</name>
</gene>
<keyword evidence="1" id="KW-0812">Transmembrane</keyword>
<feature type="transmembrane region" description="Helical" evidence="1">
    <location>
        <begin position="18"/>
        <end position="37"/>
    </location>
</feature>
<dbReference type="Proteomes" id="UP000600247">
    <property type="component" value="Unassembled WGS sequence"/>
</dbReference>
<proteinExistence type="predicted"/>